<name>A0A5M6C7T7_9TREE</name>
<feature type="region of interest" description="Disordered" evidence="1">
    <location>
        <begin position="32"/>
        <end position="122"/>
    </location>
</feature>
<feature type="region of interest" description="Disordered" evidence="1">
    <location>
        <begin position="476"/>
        <end position="520"/>
    </location>
</feature>
<accession>A0A5M6C7T7</accession>
<dbReference type="OrthoDB" id="2575228at2759"/>
<feature type="region of interest" description="Disordered" evidence="1">
    <location>
        <begin position="345"/>
        <end position="368"/>
    </location>
</feature>
<feature type="compositionally biased region" description="Polar residues" evidence="1">
    <location>
        <begin position="90"/>
        <end position="122"/>
    </location>
</feature>
<feature type="region of interest" description="Disordered" evidence="1">
    <location>
        <begin position="701"/>
        <end position="720"/>
    </location>
</feature>
<dbReference type="GeneID" id="43585916"/>
<reference evidence="2" key="2">
    <citation type="submission" date="2024-01" db="EMBL/GenBank/DDBJ databases">
        <title>Comparative genomics of Cryptococcus and Kwoniella reveals pathogenesis evolution and contrasting modes of karyotype evolution via chromosome fusion or intercentromeric recombination.</title>
        <authorList>
            <person name="Coelho M.A."/>
            <person name="David-Palma M."/>
            <person name="Shea T."/>
            <person name="Bowers K."/>
            <person name="McGinley-Smith S."/>
            <person name="Mohammad A.W."/>
            <person name="Gnirke A."/>
            <person name="Yurkov A.M."/>
            <person name="Nowrousian M."/>
            <person name="Sun S."/>
            <person name="Cuomo C.A."/>
            <person name="Heitman J."/>
        </authorList>
    </citation>
    <scope>NUCLEOTIDE SEQUENCE</scope>
    <source>
        <strain evidence="2">CBS 12478</strain>
    </source>
</reference>
<feature type="compositionally biased region" description="Polar residues" evidence="1">
    <location>
        <begin position="415"/>
        <end position="429"/>
    </location>
</feature>
<evidence type="ECO:0000313" key="3">
    <source>
        <dbReference type="Proteomes" id="UP000322225"/>
    </source>
</evidence>
<proteinExistence type="predicted"/>
<feature type="region of interest" description="Disordered" evidence="1">
    <location>
        <begin position="609"/>
        <end position="683"/>
    </location>
</feature>
<feature type="compositionally biased region" description="Low complexity" evidence="1">
    <location>
        <begin position="433"/>
        <end position="446"/>
    </location>
</feature>
<organism evidence="2 3">
    <name type="scientific">Kwoniella shandongensis</name>
    <dbReference type="NCBI Taxonomy" id="1734106"/>
    <lineage>
        <taxon>Eukaryota</taxon>
        <taxon>Fungi</taxon>
        <taxon>Dikarya</taxon>
        <taxon>Basidiomycota</taxon>
        <taxon>Agaricomycotina</taxon>
        <taxon>Tremellomycetes</taxon>
        <taxon>Tremellales</taxon>
        <taxon>Cryptococcaceae</taxon>
        <taxon>Kwoniella</taxon>
    </lineage>
</organism>
<gene>
    <name evidence="2" type="ORF">CI109_103691</name>
</gene>
<dbReference type="AlphaFoldDB" id="A0A5M6C7T7"/>
<dbReference type="Proteomes" id="UP000322225">
    <property type="component" value="Chromosome 6"/>
</dbReference>
<dbReference type="EMBL" id="CP144056">
    <property type="protein sequence ID" value="WWD19233.1"/>
    <property type="molecule type" value="Genomic_DNA"/>
</dbReference>
<dbReference type="RefSeq" id="XP_031863971.1">
    <property type="nucleotide sequence ID" value="XM_032001808.1"/>
</dbReference>
<feature type="compositionally biased region" description="Polar residues" evidence="1">
    <location>
        <begin position="476"/>
        <end position="490"/>
    </location>
</feature>
<feature type="compositionally biased region" description="Polar residues" evidence="1">
    <location>
        <begin position="648"/>
        <end position="665"/>
    </location>
</feature>
<feature type="region of interest" description="Disordered" evidence="1">
    <location>
        <begin position="385"/>
        <end position="447"/>
    </location>
</feature>
<reference evidence="2" key="1">
    <citation type="submission" date="2017-08" db="EMBL/GenBank/DDBJ databases">
        <authorList>
            <person name="Cuomo C."/>
            <person name="Billmyre B."/>
            <person name="Heitman J."/>
        </authorList>
    </citation>
    <scope>NUCLEOTIDE SEQUENCE</scope>
    <source>
        <strain evidence="2">CBS 12478</strain>
    </source>
</reference>
<evidence type="ECO:0000256" key="1">
    <source>
        <dbReference type="SAM" id="MobiDB-lite"/>
    </source>
</evidence>
<keyword evidence="3" id="KW-1185">Reference proteome</keyword>
<feature type="compositionally biased region" description="Polar residues" evidence="1">
    <location>
        <begin position="506"/>
        <end position="517"/>
    </location>
</feature>
<dbReference type="KEGG" id="ksn:43585916"/>
<sequence>MASFFEPDSYLFDPSTQYDPESFLTFSSFSDLSSSNWDDYSLPEPKQPPANSVSDASSPTPSDPFEIVHSAFEQESTPIESEVGIFHTPTKASGSGSRDSQNPSYTHGSTSSSDTWDTPITPSVNKSASDTFAFGVTGNEFYVPASQTGFAWDQATPSISGSSYTPPTPIHQAHRITSNPVLSSNRLPRTIKQISSMPALKEEDQMASTSSQWFSGADFTEGQPSLLPPANINDAAEEKLVDEFDWVFGDYGLGEAVPSDGTIFEAFKQEEHADSIAMTQSLSHNALDSYSQLPTASGSSIPNWAPQTSTQDVIGLGQFDFSSQHNLPQTMAPFTIDPMAVMGTNGMEEESSRPSSAPGLNGGEGRGLLSVPMADMMMKSLSSEGYVPSRNAPPRDLFSYAPQQIPSGPPGPQPLYTSDPSPSYASIGQPNFLRSTPLTPTPTSRRAASHNLTVQIHPPATSTYMPSPFPPTPMSATFPSSLSAAQSQPIPMQRAGTNPLPARKSSMGSGNPSSLPGSTGMPAHLARAEAIVQMQAANEEAQRQVIRQRNAMKRVGMAEASVMQPTAGTRRPQAIMGWEGPSAQTGVMPVLTNTPLVTVHPPPAQYYFSGAAAPPAHRVHPPPHPGTTGTTTRPIARLPSPSKAATRKASNTQLSPNRTTPSKARSPSGKRKVTPANGGGGFSWGETTFINFTSDDAEKLLTGVAPSGSQSKRKREEEATKVMPVVAVDLVDEEERLRSKRSRSNE</sequence>
<evidence type="ECO:0000313" key="2">
    <source>
        <dbReference type="EMBL" id="WWD19233.1"/>
    </source>
</evidence>
<protein>
    <submittedName>
        <fullName evidence="2">Uncharacterized protein</fullName>
    </submittedName>
</protein>
<feature type="compositionally biased region" description="Polar residues" evidence="1">
    <location>
        <begin position="49"/>
        <end position="60"/>
    </location>
</feature>